<reference evidence="1" key="2">
    <citation type="journal article" date="2023" name="Int. J. Mol. Sci.">
        <title>De Novo Assembly and Annotation of 11 Diverse Shrub Willow (Salix) Genomes Reveals Novel Gene Organization in Sex-Linked Regions.</title>
        <authorList>
            <person name="Hyden B."/>
            <person name="Feng K."/>
            <person name="Yates T.B."/>
            <person name="Jawdy S."/>
            <person name="Cereghino C."/>
            <person name="Smart L.B."/>
            <person name="Muchero W."/>
        </authorList>
    </citation>
    <scope>NUCLEOTIDE SEQUENCE</scope>
    <source>
        <tissue evidence="1">Shoot tip</tissue>
    </source>
</reference>
<dbReference type="Proteomes" id="UP001141253">
    <property type="component" value="Chromosome 4"/>
</dbReference>
<comment type="caution">
    <text evidence="1">The sequence shown here is derived from an EMBL/GenBank/DDBJ whole genome shotgun (WGS) entry which is preliminary data.</text>
</comment>
<gene>
    <name evidence="1" type="ORF">OIU77_021123</name>
</gene>
<accession>A0ABQ9CBQ2</accession>
<evidence type="ECO:0000313" key="1">
    <source>
        <dbReference type="EMBL" id="KAJ6396015.1"/>
    </source>
</evidence>
<dbReference type="EMBL" id="JAPFFI010000004">
    <property type="protein sequence ID" value="KAJ6396015.1"/>
    <property type="molecule type" value="Genomic_DNA"/>
</dbReference>
<organism evidence="1 2">
    <name type="scientific">Salix suchowensis</name>
    <dbReference type="NCBI Taxonomy" id="1278906"/>
    <lineage>
        <taxon>Eukaryota</taxon>
        <taxon>Viridiplantae</taxon>
        <taxon>Streptophyta</taxon>
        <taxon>Embryophyta</taxon>
        <taxon>Tracheophyta</taxon>
        <taxon>Spermatophyta</taxon>
        <taxon>Magnoliopsida</taxon>
        <taxon>eudicotyledons</taxon>
        <taxon>Gunneridae</taxon>
        <taxon>Pentapetalae</taxon>
        <taxon>rosids</taxon>
        <taxon>fabids</taxon>
        <taxon>Malpighiales</taxon>
        <taxon>Salicaceae</taxon>
        <taxon>Saliceae</taxon>
        <taxon>Salix</taxon>
    </lineage>
</organism>
<reference evidence="1" key="1">
    <citation type="submission" date="2022-10" db="EMBL/GenBank/DDBJ databases">
        <authorList>
            <person name="Hyden B.L."/>
            <person name="Feng K."/>
            <person name="Yates T."/>
            <person name="Jawdy S."/>
            <person name="Smart L.B."/>
            <person name="Muchero W."/>
        </authorList>
    </citation>
    <scope>NUCLEOTIDE SEQUENCE</scope>
    <source>
        <tissue evidence="1">Shoot tip</tissue>
    </source>
</reference>
<keyword evidence="2" id="KW-1185">Reference proteome</keyword>
<feature type="non-terminal residue" evidence="1">
    <location>
        <position position="96"/>
    </location>
</feature>
<evidence type="ECO:0000313" key="2">
    <source>
        <dbReference type="Proteomes" id="UP001141253"/>
    </source>
</evidence>
<proteinExistence type="predicted"/>
<name>A0ABQ9CBQ2_9ROSI</name>
<protein>
    <submittedName>
        <fullName evidence="1">Uncharacterized protein</fullName>
    </submittedName>
</protein>
<sequence>MLILCEDGRGKVAALLRCQGVNVKGLLKTALAKEELNRTLMLLEICRDEHLVIGNSHMCILPQGFMASCELDVFLNDSNFEWGISVQFWYLSDSVL</sequence>